<organism evidence="1">
    <name type="scientific">Pyricularia oryzae (strain Y34)</name>
    <name type="common">Rice blast fungus</name>
    <name type="synonym">Magnaporthe oryzae</name>
    <dbReference type="NCBI Taxonomy" id="1143189"/>
    <lineage>
        <taxon>Eukaryota</taxon>
        <taxon>Fungi</taxon>
        <taxon>Dikarya</taxon>
        <taxon>Ascomycota</taxon>
        <taxon>Pezizomycotina</taxon>
        <taxon>Sordariomycetes</taxon>
        <taxon>Sordariomycetidae</taxon>
        <taxon>Magnaporthales</taxon>
        <taxon>Pyriculariaceae</taxon>
        <taxon>Pyricularia</taxon>
    </lineage>
</organism>
<dbReference type="AlphaFoldDB" id="A0AA97PNB4"/>
<sequence length="158" mass="17330">MAASPFVWAVPWSQSRAWLRVPCFVFGASPNCNFVLNAGKGGLQNSNHLNRVDFRRSNAPEQSFEQSSDQSVPLSAVVNCQQQPSEDEYQQDQGRHNSTDAAYTVKQPTLGLNHSPGQHHEYNARSPASWTSQCLSSLCSDIDPDMVQGGWGMQGSGM</sequence>
<protein>
    <submittedName>
        <fullName evidence="1">Uncharacterized protein</fullName>
    </submittedName>
</protein>
<gene>
    <name evidence="1" type="ORF">OOU_Y34scaffold00325g52</name>
</gene>
<evidence type="ECO:0000313" key="1">
    <source>
        <dbReference type="EMBL" id="ELQ40922.1"/>
    </source>
</evidence>
<name>A0AA97PNB4_PYRO3</name>
<accession>A0AA97PNB4</accession>
<reference evidence="1" key="1">
    <citation type="journal article" date="2012" name="PLoS Genet.">
        <title>Comparative analysis of the genomes of two field isolates of the rice blast fungus Magnaporthe oryzae.</title>
        <authorList>
            <person name="Xue M."/>
            <person name="Yang J."/>
            <person name="Li Z."/>
            <person name="Hu S."/>
            <person name="Yao N."/>
            <person name="Dean R.A."/>
            <person name="Zhao W."/>
            <person name="Shen M."/>
            <person name="Zhang H."/>
            <person name="Li C."/>
            <person name="Liu L."/>
            <person name="Cao L."/>
            <person name="Xu X."/>
            <person name="Xing Y."/>
            <person name="Hsiang T."/>
            <person name="Zhang Z."/>
            <person name="Xu J.R."/>
            <person name="Peng Y.L."/>
        </authorList>
    </citation>
    <scope>NUCLEOTIDE SEQUENCE</scope>
    <source>
        <strain evidence="1">Y34</strain>
    </source>
</reference>
<proteinExistence type="predicted"/>
<dbReference type="EMBL" id="JH794015">
    <property type="protein sequence ID" value="ELQ40922.1"/>
    <property type="molecule type" value="Genomic_DNA"/>
</dbReference>
<dbReference type="Proteomes" id="UP000011086">
    <property type="component" value="Unassembled WGS sequence"/>
</dbReference>